<proteinExistence type="predicted"/>
<feature type="compositionally biased region" description="Acidic residues" evidence="2">
    <location>
        <begin position="277"/>
        <end position="288"/>
    </location>
</feature>
<dbReference type="OrthoDB" id="5429267at2759"/>
<dbReference type="Proteomes" id="UP000070700">
    <property type="component" value="Unassembled WGS sequence"/>
</dbReference>
<sequence>MTHSQHIKQSNVSTMMDKATLRRLIGEMFRELRDNAINGLGDKARYLKWNSKPGSNNEEDSFNLTQMVTDYGVNGGLPEDKWDDSVLEKLYRGLADSRVEVEILREDSASSKHSSLAPNGKNPRVHDILRDRLLQTIEKATGRPIISSRSSKIADPRRSDPRPPNSYRWQFSKQYPSFPTTKGGISRWPAEHIRQCHEALDKGFLVAVDLATNPAKDKPSTSHQNNFNKRGDTDERQHGQDEHLDERIEIGEEEEEAEHDQQHERDESNEIIQESDEALPESDLDDDTLPCPPNNTAESTNHVNVDPGLLLSRNPFKEELEDFDVESTNTFGLKRFLVDFHHRMYEDTLHMALKKYAEELKWKWKVGYTAKKQELRSEIDSLNARLETKILEVEEAQREIARLDSERASLVEQLSKTDDESTIKLDKAREAGEELGRRKAMDDVNTAMESDLLALRRSNLEQISKVRAESYKEGFEAGRKAALQTTSTENAALHKLPRTSDDSRPTSPALNQSNRNSVDIQALMKEFEEERISTLELGRRQGRETAYQELALSEGNRVNVLVKNDSGLNKNRKRTQNHSTELGRHPSDRASCLHAP</sequence>
<feature type="compositionally biased region" description="Polar residues" evidence="2">
    <location>
        <begin position="294"/>
        <end position="303"/>
    </location>
</feature>
<dbReference type="GeneID" id="28817692"/>
<reference evidence="3 4" key="1">
    <citation type="submission" date="2015-10" db="EMBL/GenBank/DDBJ databases">
        <title>Full genome of DAOMC 229536 Phialocephala scopiformis, a fungal endophyte of spruce producing the potent anti-insectan compound rugulosin.</title>
        <authorList>
            <consortium name="DOE Joint Genome Institute"/>
            <person name="Walker A.K."/>
            <person name="Frasz S.L."/>
            <person name="Seifert K.A."/>
            <person name="Miller J.D."/>
            <person name="Mondo S.J."/>
            <person name="Labutti K."/>
            <person name="Lipzen A."/>
            <person name="Dockter R."/>
            <person name="Kennedy M."/>
            <person name="Grigoriev I.V."/>
            <person name="Spatafora J.W."/>
        </authorList>
    </citation>
    <scope>NUCLEOTIDE SEQUENCE [LARGE SCALE GENOMIC DNA]</scope>
    <source>
        <strain evidence="3 4">CBS 120377</strain>
    </source>
</reference>
<gene>
    <name evidence="3" type="ORF">LY89DRAFT_501279</name>
</gene>
<feature type="region of interest" description="Disordered" evidence="2">
    <location>
        <begin position="140"/>
        <end position="183"/>
    </location>
</feature>
<feature type="compositionally biased region" description="Polar residues" evidence="2">
    <location>
        <begin position="505"/>
        <end position="518"/>
    </location>
</feature>
<feature type="coiled-coil region" evidence="1">
    <location>
        <begin position="365"/>
        <end position="420"/>
    </location>
</feature>
<feature type="compositionally biased region" description="Polar residues" evidence="2">
    <location>
        <begin position="169"/>
        <end position="180"/>
    </location>
</feature>
<dbReference type="AlphaFoldDB" id="A0A194XEQ7"/>
<name>A0A194XEQ7_MOLSC</name>
<dbReference type="EMBL" id="KQ947412">
    <property type="protein sequence ID" value="KUJ18658.1"/>
    <property type="molecule type" value="Genomic_DNA"/>
</dbReference>
<feature type="region of interest" description="Disordered" evidence="2">
    <location>
        <begin position="564"/>
        <end position="596"/>
    </location>
</feature>
<feature type="region of interest" description="Disordered" evidence="2">
    <location>
        <begin position="214"/>
        <end position="242"/>
    </location>
</feature>
<feature type="compositionally biased region" description="Basic and acidic residues" evidence="2">
    <location>
        <begin position="152"/>
        <end position="161"/>
    </location>
</feature>
<protein>
    <submittedName>
        <fullName evidence="3">Uncharacterized protein</fullName>
    </submittedName>
</protein>
<accession>A0A194XEQ7</accession>
<dbReference type="InParanoid" id="A0A194XEQ7"/>
<evidence type="ECO:0000313" key="3">
    <source>
        <dbReference type="EMBL" id="KUJ18658.1"/>
    </source>
</evidence>
<dbReference type="RefSeq" id="XP_018073013.1">
    <property type="nucleotide sequence ID" value="XM_018207966.1"/>
</dbReference>
<feature type="region of interest" description="Disordered" evidence="2">
    <location>
        <begin position="482"/>
        <end position="518"/>
    </location>
</feature>
<organism evidence="3 4">
    <name type="scientific">Mollisia scopiformis</name>
    <name type="common">Conifer needle endophyte fungus</name>
    <name type="synonym">Phialocephala scopiformis</name>
    <dbReference type="NCBI Taxonomy" id="149040"/>
    <lineage>
        <taxon>Eukaryota</taxon>
        <taxon>Fungi</taxon>
        <taxon>Dikarya</taxon>
        <taxon>Ascomycota</taxon>
        <taxon>Pezizomycotina</taxon>
        <taxon>Leotiomycetes</taxon>
        <taxon>Helotiales</taxon>
        <taxon>Mollisiaceae</taxon>
        <taxon>Mollisia</taxon>
    </lineage>
</organism>
<feature type="region of interest" description="Disordered" evidence="2">
    <location>
        <begin position="277"/>
        <end position="308"/>
    </location>
</feature>
<dbReference type="KEGG" id="psco:LY89DRAFT_501279"/>
<keyword evidence="1" id="KW-0175">Coiled coil</keyword>
<keyword evidence="4" id="KW-1185">Reference proteome</keyword>
<evidence type="ECO:0000256" key="2">
    <source>
        <dbReference type="SAM" id="MobiDB-lite"/>
    </source>
</evidence>
<evidence type="ECO:0000313" key="4">
    <source>
        <dbReference type="Proteomes" id="UP000070700"/>
    </source>
</evidence>
<evidence type="ECO:0000256" key="1">
    <source>
        <dbReference type="SAM" id="Coils"/>
    </source>
</evidence>
<feature type="compositionally biased region" description="Basic and acidic residues" evidence="2">
    <location>
        <begin position="229"/>
        <end position="242"/>
    </location>
</feature>